<dbReference type="AlphaFoldDB" id="A0A9N9PEG9"/>
<evidence type="ECO:0000313" key="3">
    <source>
        <dbReference type="Proteomes" id="UP000789396"/>
    </source>
</evidence>
<dbReference type="Proteomes" id="UP000789396">
    <property type="component" value="Unassembled WGS sequence"/>
</dbReference>
<feature type="non-terminal residue" evidence="2">
    <location>
        <position position="1"/>
    </location>
</feature>
<accession>A0A9N9PEG9</accession>
<dbReference type="OrthoDB" id="10477657at2759"/>
<keyword evidence="3" id="KW-1185">Reference proteome</keyword>
<reference evidence="2" key="1">
    <citation type="submission" date="2021-06" db="EMBL/GenBank/DDBJ databases">
        <authorList>
            <person name="Kallberg Y."/>
            <person name="Tangrot J."/>
            <person name="Rosling A."/>
        </authorList>
    </citation>
    <scope>NUCLEOTIDE SEQUENCE</scope>
    <source>
        <strain evidence="2">IN212</strain>
    </source>
</reference>
<feature type="region of interest" description="Disordered" evidence="1">
    <location>
        <begin position="30"/>
        <end position="93"/>
    </location>
</feature>
<organism evidence="2 3">
    <name type="scientific">Racocetra fulgida</name>
    <dbReference type="NCBI Taxonomy" id="60492"/>
    <lineage>
        <taxon>Eukaryota</taxon>
        <taxon>Fungi</taxon>
        <taxon>Fungi incertae sedis</taxon>
        <taxon>Mucoromycota</taxon>
        <taxon>Glomeromycotina</taxon>
        <taxon>Glomeromycetes</taxon>
        <taxon>Diversisporales</taxon>
        <taxon>Gigasporaceae</taxon>
        <taxon>Racocetra</taxon>
    </lineage>
</organism>
<feature type="compositionally biased region" description="Basic and acidic residues" evidence="1">
    <location>
        <begin position="33"/>
        <end position="93"/>
    </location>
</feature>
<comment type="caution">
    <text evidence="2">The sequence shown here is derived from an EMBL/GenBank/DDBJ whole genome shotgun (WGS) entry which is preliminary data.</text>
</comment>
<feature type="non-terminal residue" evidence="2">
    <location>
        <position position="174"/>
    </location>
</feature>
<protein>
    <submittedName>
        <fullName evidence="2">4415_t:CDS:1</fullName>
    </submittedName>
</protein>
<gene>
    <name evidence="2" type="ORF">RFULGI_LOCUS18528</name>
</gene>
<evidence type="ECO:0000313" key="2">
    <source>
        <dbReference type="EMBL" id="CAG8808880.1"/>
    </source>
</evidence>
<evidence type="ECO:0000256" key="1">
    <source>
        <dbReference type="SAM" id="MobiDB-lite"/>
    </source>
</evidence>
<name>A0A9N9PEG9_9GLOM</name>
<sequence length="174" mass="20965">TTPYRVVFGQFAHSDTNIVKFLKNDNDNDSFEDDNHHDSFEDDNHHDTFEEDNNYHDSFEENSDHHEENNNHHDLFEENSDHHEENNNHHDLFEENSNYDNCYDSFKEKNNHCNSFENELDPHYFLPESDPDNFSEEESYNSLDFSEHISERVIVISDSEVETTHTTYEKEKWR</sequence>
<proteinExistence type="predicted"/>
<dbReference type="EMBL" id="CAJVPZ010081947">
    <property type="protein sequence ID" value="CAG8808880.1"/>
    <property type="molecule type" value="Genomic_DNA"/>
</dbReference>